<sequence length="147" mass="17117">MRILSLGKSHFDAVISLIRFSDREFSWSDQQILDSIENDLTLGLFENDKLRAIAIFNSIFDTAELLYVCVDKSNQNKGFGYKVLKQSFTYLLKQKISKVFLEVDVSNHYALKLYNKIGFKKISTRKNYYKKNDGSYNDALIYKLEIS</sequence>
<dbReference type="InterPro" id="IPR000182">
    <property type="entry name" value="GNAT_dom"/>
</dbReference>
<dbReference type="PROSITE" id="PS51186">
    <property type="entry name" value="GNAT"/>
    <property type="match status" value="1"/>
</dbReference>
<feature type="domain" description="N-acetyltransferase" evidence="1">
    <location>
        <begin position="1"/>
        <end position="147"/>
    </location>
</feature>
<gene>
    <name evidence="2" type="ORF">F7310_05750</name>
</gene>
<dbReference type="EMBL" id="CP016796">
    <property type="protein sequence ID" value="API87781.1"/>
    <property type="molecule type" value="Genomic_DNA"/>
</dbReference>
<dbReference type="AlphaFoldDB" id="A0A1L4BVC0"/>
<name>A0A1L4BVC0_9GAMM</name>
<protein>
    <submittedName>
        <fullName evidence="2">Alanine acetyltransferase</fullName>
    </submittedName>
</protein>
<dbReference type="InterPro" id="IPR016181">
    <property type="entry name" value="Acyl_CoA_acyltransferase"/>
</dbReference>
<dbReference type="CDD" id="cd04301">
    <property type="entry name" value="NAT_SF"/>
    <property type="match status" value="1"/>
</dbReference>
<proteinExistence type="predicted"/>
<dbReference type="Proteomes" id="UP000184222">
    <property type="component" value="Chromosome"/>
</dbReference>
<dbReference type="GO" id="GO:0016747">
    <property type="term" value="F:acyltransferase activity, transferring groups other than amino-acyl groups"/>
    <property type="evidence" value="ECO:0007669"/>
    <property type="project" value="InterPro"/>
</dbReference>
<keyword evidence="3" id="KW-1185">Reference proteome</keyword>
<dbReference type="SUPFAM" id="SSF55729">
    <property type="entry name" value="Acyl-CoA N-acyltransferases (Nat)"/>
    <property type="match status" value="1"/>
</dbReference>
<dbReference type="Pfam" id="PF00583">
    <property type="entry name" value="Acetyltransf_1"/>
    <property type="match status" value="1"/>
</dbReference>
<evidence type="ECO:0000259" key="1">
    <source>
        <dbReference type="PROSITE" id="PS51186"/>
    </source>
</evidence>
<reference evidence="2 3" key="1">
    <citation type="journal article" date="2016" name="Appl. Environ. Microbiol.">
        <title>Whole genome relationships among Francisella bacteria of diverse origin define new species and provide specific regions for detection.</title>
        <authorList>
            <person name="Challacombe J.F."/>
            <person name="Petersen J.M."/>
            <person name="Gallegos-Graves V."/>
            <person name="Hodge D."/>
            <person name="Pillai S."/>
            <person name="Kuske C.R."/>
        </authorList>
    </citation>
    <scope>NUCLEOTIDE SEQUENCE [LARGE SCALE GENOMIC DNA]</scope>
    <source>
        <strain evidence="3">TX07-7310</strain>
    </source>
</reference>
<organism evidence="2 3">
    <name type="scientific">Francisella uliginis</name>
    <dbReference type="NCBI Taxonomy" id="573570"/>
    <lineage>
        <taxon>Bacteria</taxon>
        <taxon>Pseudomonadati</taxon>
        <taxon>Pseudomonadota</taxon>
        <taxon>Gammaproteobacteria</taxon>
        <taxon>Thiotrichales</taxon>
        <taxon>Francisellaceae</taxon>
        <taxon>Francisella</taxon>
    </lineage>
</organism>
<evidence type="ECO:0000313" key="3">
    <source>
        <dbReference type="Proteomes" id="UP000184222"/>
    </source>
</evidence>
<dbReference type="OrthoDB" id="9796919at2"/>
<dbReference type="RefSeq" id="WP_072713548.1">
    <property type="nucleotide sequence ID" value="NZ_CP016796.1"/>
</dbReference>
<dbReference type="STRING" id="573570.F7310_05750"/>
<dbReference type="Gene3D" id="3.40.630.30">
    <property type="match status" value="1"/>
</dbReference>
<dbReference type="KEGG" id="frx:F7310_05750"/>
<accession>A0A1L4BVC0</accession>
<evidence type="ECO:0000313" key="2">
    <source>
        <dbReference type="EMBL" id="API87781.1"/>
    </source>
</evidence>
<keyword evidence="2" id="KW-0808">Transferase</keyword>